<dbReference type="Proteomes" id="UP000798488">
    <property type="component" value="Unassembled WGS sequence"/>
</dbReference>
<sequence>MTCPACKSAMNKDHDHWNCPICRGEFYSAAAACGIDDAWQYSMTHFYKAMRDEKRTTRVDRKVARLAGIS</sequence>
<dbReference type="AlphaFoldDB" id="A0A9D2WP87"/>
<dbReference type="SUPFAM" id="SSF161187">
    <property type="entry name" value="YfgJ-like"/>
    <property type="match status" value="1"/>
</dbReference>
<dbReference type="EMBL" id="LSRS01000004">
    <property type="protein sequence ID" value="KAF1084844.1"/>
    <property type="molecule type" value="Genomic_DNA"/>
</dbReference>
<name>A0A9D2WP87_9FIRM</name>
<gene>
    <name evidence="1" type="ORF">SPSYN_02014</name>
</gene>
<protein>
    <submittedName>
        <fullName evidence="1">Uncharacterized protein</fullName>
    </submittedName>
</protein>
<evidence type="ECO:0000313" key="2">
    <source>
        <dbReference type="Proteomes" id="UP000798488"/>
    </source>
</evidence>
<reference evidence="1" key="1">
    <citation type="submission" date="2016-02" db="EMBL/GenBank/DDBJ databases">
        <title>Draft Genome Sequence of Sporotomaculum syntrophicum Strain FB, a Syntrophic Benzoate Degrader.</title>
        <authorList>
            <person name="Nobu M.K."/>
            <person name="Narihiro T."/>
            <person name="Qiu Y.-L."/>
            <person name="Ohashi A."/>
            <person name="Liu W.-T."/>
            <person name="Yuji S."/>
        </authorList>
    </citation>
    <scope>NUCLEOTIDE SEQUENCE</scope>
    <source>
        <strain evidence="1">FB</strain>
    </source>
</reference>
<evidence type="ECO:0000313" key="1">
    <source>
        <dbReference type="EMBL" id="KAF1084844.1"/>
    </source>
</evidence>
<comment type="caution">
    <text evidence="1">The sequence shown here is derived from an EMBL/GenBank/DDBJ whole genome shotgun (WGS) entry which is preliminary data.</text>
</comment>
<keyword evidence="2" id="KW-1185">Reference proteome</keyword>
<organism evidence="1 2">
    <name type="scientific">Sporotomaculum syntrophicum</name>
    <dbReference type="NCBI Taxonomy" id="182264"/>
    <lineage>
        <taxon>Bacteria</taxon>
        <taxon>Bacillati</taxon>
        <taxon>Bacillota</taxon>
        <taxon>Clostridia</taxon>
        <taxon>Eubacteriales</taxon>
        <taxon>Desulfallaceae</taxon>
        <taxon>Sporotomaculum</taxon>
    </lineage>
</organism>
<accession>A0A9D2WP87</accession>
<proteinExistence type="predicted"/>